<dbReference type="SUPFAM" id="SSF48403">
    <property type="entry name" value="Ankyrin repeat"/>
    <property type="match status" value="1"/>
</dbReference>
<sequence>MIKILILFLSMTTILICNSKILSMEQAPKNYIEYMPNEIKLRILKKVIIPYIKSCNNIFQIIEYTTVSLKNLHLVNHDFKLFIKDIVKKTKKRLKKYYKNENLNLNEANKVLNKIEKDDNYSKEIETQLVTMILLGNDNLLKDILFLISKKINLVNFVKLIICYSKNINVQDLNGFTPLMYACQNGNIELANELIKRKTEINIKNKDEEIALFIAIENNNLELVKLLLDNESIVNTQTASLKYTPLMKAVEKGNEEIVKLLLTYQANVNEQNIHGKTALIIAVEKNNINLVKLLLDNKANPDIYSHTLNCNALNYASKHGYEEIVRLLLQYNSVIDTQDTSLSYTPLMYAARNNYPNILAMLLEHKANVNLINRFGKTAKDIALSNKHNKIVQLIDNYIKKQTEPSAPEFN</sequence>
<keyword evidence="2 3" id="KW-0040">ANK repeat</keyword>
<dbReference type="PROSITE" id="PS50088">
    <property type="entry name" value="ANK_REPEAT"/>
    <property type="match status" value="5"/>
</dbReference>
<feature type="repeat" description="ANK" evidence="3">
    <location>
        <begin position="308"/>
        <end position="340"/>
    </location>
</feature>
<evidence type="ECO:0000313" key="5">
    <source>
        <dbReference type="Proteomes" id="UP000018769"/>
    </source>
</evidence>
<dbReference type="RefSeq" id="WP_023790967.1">
    <property type="nucleotide sequence ID" value="NC_023003.1"/>
</dbReference>
<evidence type="ECO:0000256" key="3">
    <source>
        <dbReference type="PROSITE-ProRule" id="PRU00023"/>
    </source>
</evidence>
<dbReference type="Gene3D" id="1.25.40.20">
    <property type="entry name" value="Ankyrin repeat-containing domain"/>
    <property type="match status" value="2"/>
</dbReference>
<feature type="repeat" description="ANK" evidence="3">
    <location>
        <begin position="241"/>
        <end position="273"/>
    </location>
</feature>
<feature type="repeat" description="ANK" evidence="3">
    <location>
        <begin position="342"/>
        <end position="374"/>
    </location>
</feature>
<dbReference type="AlphaFoldDB" id="V6DEY6"/>
<gene>
    <name evidence="4" type="primary">ankX_1</name>
    <name evidence="4" type="ORF">BABL1_gene_856</name>
</gene>
<keyword evidence="1" id="KW-0677">Repeat</keyword>
<dbReference type="PANTHER" id="PTHR24173">
    <property type="entry name" value="ANKYRIN REPEAT CONTAINING"/>
    <property type="match status" value="1"/>
</dbReference>
<reference evidence="4 5" key="1">
    <citation type="journal article" date="2015" name="Biol. Direct">
        <title>Babela massiliensis, a representative of a widespread bacterial phylum with unusual adaptations to parasitism in amoebae.</title>
        <authorList>
            <person name="Pagnier I."/>
            <person name="Yutin N."/>
            <person name="Croce O."/>
            <person name="Makarova K.S."/>
            <person name="Wolf Y.I."/>
            <person name="Benamar S."/>
            <person name="Raoult D."/>
            <person name="Koonin E.V."/>
            <person name="La Scola B."/>
        </authorList>
    </citation>
    <scope>NUCLEOTIDE SEQUENCE [LARGE SCALE GENOMIC DNA]</scope>
    <source>
        <strain evidence="5">BABL1</strain>
    </source>
</reference>
<dbReference type="EMBL" id="HG793133">
    <property type="protein sequence ID" value="CDK30162.1"/>
    <property type="molecule type" value="Genomic_DNA"/>
</dbReference>
<organism evidence="4 5">
    <name type="scientific">Candidatus Babela massiliensis</name>
    <dbReference type="NCBI Taxonomy" id="673862"/>
    <lineage>
        <taxon>Bacteria</taxon>
        <taxon>Candidatus Babelota</taxon>
        <taxon>Candidatus Babeliae</taxon>
        <taxon>Candidatus Babeliales</taxon>
        <taxon>Candidatus Babeliaceae</taxon>
        <taxon>Candidatus Babela</taxon>
    </lineage>
</organism>
<dbReference type="SMART" id="SM00248">
    <property type="entry name" value="ANK"/>
    <property type="match status" value="7"/>
</dbReference>
<dbReference type="Proteomes" id="UP000018769">
    <property type="component" value="Chromosome I"/>
</dbReference>
<dbReference type="OrthoDB" id="9812708at2"/>
<feature type="repeat" description="ANK" evidence="3">
    <location>
        <begin position="174"/>
        <end position="206"/>
    </location>
</feature>
<evidence type="ECO:0000256" key="1">
    <source>
        <dbReference type="ARBA" id="ARBA00022737"/>
    </source>
</evidence>
<name>V6DEY6_9BACT</name>
<dbReference type="PANTHER" id="PTHR24173:SF74">
    <property type="entry name" value="ANKYRIN REPEAT DOMAIN-CONTAINING PROTEIN 16"/>
    <property type="match status" value="1"/>
</dbReference>
<dbReference type="STRING" id="673862.BABL1_gene_856"/>
<evidence type="ECO:0000256" key="2">
    <source>
        <dbReference type="ARBA" id="ARBA00023043"/>
    </source>
</evidence>
<dbReference type="KEGG" id="dpb:BABL1_gene_856"/>
<dbReference type="PRINTS" id="PR01415">
    <property type="entry name" value="ANKYRIN"/>
</dbReference>
<dbReference type="InterPro" id="IPR036770">
    <property type="entry name" value="Ankyrin_rpt-contain_sf"/>
</dbReference>
<accession>V6DEY6</accession>
<protein>
    <submittedName>
        <fullName evidence="4">Ankyrin repeats containing protein</fullName>
    </submittedName>
</protein>
<dbReference type="InterPro" id="IPR002110">
    <property type="entry name" value="Ankyrin_rpt"/>
</dbReference>
<dbReference type="Pfam" id="PF12796">
    <property type="entry name" value="Ank_2"/>
    <property type="match status" value="3"/>
</dbReference>
<feature type="repeat" description="ANK" evidence="3">
    <location>
        <begin position="274"/>
        <end position="306"/>
    </location>
</feature>
<dbReference type="eggNOG" id="COG0666">
    <property type="taxonomic scope" value="Bacteria"/>
</dbReference>
<evidence type="ECO:0000313" key="4">
    <source>
        <dbReference type="EMBL" id="CDK30162.1"/>
    </source>
</evidence>
<proteinExistence type="predicted"/>
<keyword evidence="5" id="KW-1185">Reference proteome</keyword>
<dbReference type="HOGENOM" id="CLU_000134_57_0_7"/>
<dbReference type="PROSITE" id="PS50297">
    <property type="entry name" value="ANK_REP_REGION"/>
    <property type="match status" value="4"/>
</dbReference>